<dbReference type="InterPro" id="IPR025352">
    <property type="entry name" value="DUF4256"/>
</dbReference>
<accession>A0A328U1S8</accession>
<dbReference type="Pfam" id="PF14066">
    <property type="entry name" value="DUF4256"/>
    <property type="match status" value="1"/>
</dbReference>
<dbReference type="OrthoDB" id="8442276at2"/>
<protein>
    <submittedName>
        <fullName evidence="1">DUF4256 domain-containing protein</fullName>
    </submittedName>
</protein>
<dbReference type="AlphaFoldDB" id="A0A328U1S8"/>
<dbReference type="EMBL" id="QLUW01000004">
    <property type="protein sequence ID" value="RAP74845.1"/>
    <property type="molecule type" value="Genomic_DNA"/>
</dbReference>
<organism evidence="1 2">
    <name type="scientific">Paenibacillus montanisoli</name>
    <dbReference type="NCBI Taxonomy" id="2081970"/>
    <lineage>
        <taxon>Bacteria</taxon>
        <taxon>Bacillati</taxon>
        <taxon>Bacillota</taxon>
        <taxon>Bacilli</taxon>
        <taxon>Bacillales</taxon>
        <taxon>Paenibacillaceae</taxon>
        <taxon>Paenibacillus</taxon>
    </lineage>
</organism>
<proteinExistence type="predicted"/>
<dbReference type="Proteomes" id="UP000249260">
    <property type="component" value="Unassembled WGS sequence"/>
</dbReference>
<reference evidence="1 2" key="1">
    <citation type="submission" date="2018-06" db="EMBL/GenBank/DDBJ databases">
        <title>Paenibacillus montanisoli sp. nov., isolated from mountain area soil.</title>
        <authorList>
            <person name="Wu M."/>
        </authorList>
    </citation>
    <scope>NUCLEOTIDE SEQUENCE [LARGE SCALE GENOMIC DNA]</scope>
    <source>
        <strain evidence="1 2">RA17</strain>
    </source>
</reference>
<dbReference type="RefSeq" id="WP_112884631.1">
    <property type="nucleotide sequence ID" value="NZ_QLUW01000004.1"/>
</dbReference>
<sequence>MMTTSPISSKKELSPEQREGLLKTLKARFEKNMNRHDGLKWANVQAKLEAAKPEKLWSLNEMESTGGEPDVIGLDNEADEYVFYDCSAESPKGRRSLCYDREALESRKEHKPQNNAVEMAFDMGIDLLTEDQYRELQNLGNFDLKTSSWVKTPASIRKLGGAIFCDRRYDTVFVYHNGAESYYAARGFRGSLRV</sequence>
<gene>
    <name evidence="1" type="ORF">DL346_19815</name>
</gene>
<evidence type="ECO:0000313" key="2">
    <source>
        <dbReference type="Proteomes" id="UP000249260"/>
    </source>
</evidence>
<evidence type="ECO:0000313" key="1">
    <source>
        <dbReference type="EMBL" id="RAP74845.1"/>
    </source>
</evidence>
<keyword evidence="2" id="KW-1185">Reference proteome</keyword>
<comment type="caution">
    <text evidence="1">The sequence shown here is derived from an EMBL/GenBank/DDBJ whole genome shotgun (WGS) entry which is preliminary data.</text>
</comment>
<name>A0A328U1S8_9BACL</name>